<keyword evidence="3" id="KW-0804">Transcription</keyword>
<dbReference type="Pfam" id="PF13404">
    <property type="entry name" value="HTH_AsnC-type"/>
    <property type="match status" value="1"/>
</dbReference>
<dbReference type="SUPFAM" id="SSF54909">
    <property type="entry name" value="Dimeric alpha+beta barrel"/>
    <property type="match status" value="1"/>
</dbReference>
<sequence length="164" mass="17689">MARAADPGPPVPGAAPPPAEKRGQDAFDLQLLTLLREDSRRPVSDLAAALGVSRAGVYAGIDRLERDGTIAGYTVRLGADYDRRMIRAHVMIKVLPKVTARTQEELAAMPEVTGLYAISGQYDFIALVEAPHVNRLNDLIDAIGMLEGVEKTTSSIILATKLQR</sequence>
<feature type="region of interest" description="Disordered" evidence="4">
    <location>
        <begin position="1"/>
        <end position="22"/>
    </location>
</feature>
<dbReference type="InterPro" id="IPR019888">
    <property type="entry name" value="Tscrpt_reg_AsnC-like"/>
</dbReference>
<organism evidence="6 7">
    <name type="scientific">Sphingomonas rustica</name>
    <dbReference type="NCBI Taxonomy" id="3103142"/>
    <lineage>
        <taxon>Bacteria</taxon>
        <taxon>Pseudomonadati</taxon>
        <taxon>Pseudomonadota</taxon>
        <taxon>Alphaproteobacteria</taxon>
        <taxon>Sphingomonadales</taxon>
        <taxon>Sphingomonadaceae</taxon>
        <taxon>Sphingomonas</taxon>
    </lineage>
</organism>
<keyword evidence="7" id="KW-1185">Reference proteome</keyword>
<dbReference type="Pfam" id="PF01037">
    <property type="entry name" value="AsnC_trans_reg"/>
    <property type="match status" value="1"/>
</dbReference>
<dbReference type="InterPro" id="IPR036390">
    <property type="entry name" value="WH_DNA-bd_sf"/>
</dbReference>
<dbReference type="PRINTS" id="PR00033">
    <property type="entry name" value="HTHASNC"/>
</dbReference>
<gene>
    <name evidence="6" type="ORF">TPR58_20500</name>
</gene>
<dbReference type="InterPro" id="IPR000485">
    <property type="entry name" value="AsnC-type_HTH_dom"/>
</dbReference>
<evidence type="ECO:0000256" key="1">
    <source>
        <dbReference type="ARBA" id="ARBA00023015"/>
    </source>
</evidence>
<evidence type="ECO:0000256" key="4">
    <source>
        <dbReference type="SAM" id="MobiDB-lite"/>
    </source>
</evidence>
<comment type="caution">
    <text evidence="6">The sequence shown here is derived from an EMBL/GenBank/DDBJ whole genome shotgun (WGS) entry which is preliminary data.</text>
</comment>
<keyword evidence="2" id="KW-0238">DNA-binding</keyword>
<dbReference type="Proteomes" id="UP001427805">
    <property type="component" value="Unassembled WGS sequence"/>
</dbReference>
<proteinExistence type="predicted"/>
<evidence type="ECO:0000256" key="3">
    <source>
        <dbReference type="ARBA" id="ARBA00023163"/>
    </source>
</evidence>
<dbReference type="Gene3D" id="1.10.10.10">
    <property type="entry name" value="Winged helix-like DNA-binding domain superfamily/Winged helix DNA-binding domain"/>
    <property type="match status" value="1"/>
</dbReference>
<evidence type="ECO:0000313" key="7">
    <source>
        <dbReference type="Proteomes" id="UP001427805"/>
    </source>
</evidence>
<accession>A0ABV0BEA1</accession>
<name>A0ABV0BEA1_9SPHN</name>
<dbReference type="PROSITE" id="PS50956">
    <property type="entry name" value="HTH_ASNC_2"/>
    <property type="match status" value="1"/>
</dbReference>
<feature type="compositionally biased region" description="Pro residues" evidence="4">
    <location>
        <begin position="7"/>
        <end position="18"/>
    </location>
</feature>
<protein>
    <submittedName>
        <fullName evidence="6">Lrp/AsnC family transcriptional regulator</fullName>
    </submittedName>
</protein>
<reference evidence="6 7" key="1">
    <citation type="submission" date="2024-05" db="EMBL/GenBank/DDBJ databases">
        <title>Sphingomonas sp. HF-S3 16S ribosomal RNA gene Genome sequencing and assembly.</title>
        <authorList>
            <person name="Lee H."/>
        </authorList>
    </citation>
    <scope>NUCLEOTIDE SEQUENCE [LARGE SCALE GENOMIC DNA]</scope>
    <source>
        <strain evidence="6 7">HF-S3</strain>
    </source>
</reference>
<dbReference type="PANTHER" id="PTHR30154">
    <property type="entry name" value="LEUCINE-RESPONSIVE REGULATORY PROTEIN"/>
    <property type="match status" value="1"/>
</dbReference>
<dbReference type="PANTHER" id="PTHR30154:SF53">
    <property type="entry name" value="HTH-TYPE TRANSCRIPTIONAL REGULATOR LRPC"/>
    <property type="match status" value="1"/>
</dbReference>
<dbReference type="InterPro" id="IPR019887">
    <property type="entry name" value="Tscrpt_reg_AsnC/Lrp_C"/>
</dbReference>
<dbReference type="SUPFAM" id="SSF46785">
    <property type="entry name" value="Winged helix' DNA-binding domain"/>
    <property type="match status" value="1"/>
</dbReference>
<evidence type="ECO:0000259" key="5">
    <source>
        <dbReference type="PROSITE" id="PS50956"/>
    </source>
</evidence>
<dbReference type="InterPro" id="IPR011008">
    <property type="entry name" value="Dimeric_a/b-barrel"/>
</dbReference>
<dbReference type="Gene3D" id="3.30.70.920">
    <property type="match status" value="1"/>
</dbReference>
<dbReference type="RefSeq" id="WP_346248610.1">
    <property type="nucleotide sequence ID" value="NZ_JBDIZK010000015.1"/>
</dbReference>
<dbReference type="EMBL" id="JBDIZK010000015">
    <property type="protein sequence ID" value="MEN3749565.1"/>
    <property type="molecule type" value="Genomic_DNA"/>
</dbReference>
<dbReference type="InterPro" id="IPR036388">
    <property type="entry name" value="WH-like_DNA-bd_sf"/>
</dbReference>
<dbReference type="SMART" id="SM00344">
    <property type="entry name" value="HTH_ASNC"/>
    <property type="match status" value="1"/>
</dbReference>
<feature type="domain" description="HTH asnC-type" evidence="5">
    <location>
        <begin position="25"/>
        <end position="96"/>
    </location>
</feature>
<evidence type="ECO:0000256" key="2">
    <source>
        <dbReference type="ARBA" id="ARBA00023125"/>
    </source>
</evidence>
<keyword evidence="1" id="KW-0805">Transcription regulation</keyword>
<evidence type="ECO:0000313" key="6">
    <source>
        <dbReference type="EMBL" id="MEN3749565.1"/>
    </source>
</evidence>